<evidence type="ECO:0000256" key="1">
    <source>
        <dbReference type="SAM" id="MobiDB-lite"/>
    </source>
</evidence>
<gene>
    <name evidence="2" type="ORF">PFISCL1PPCAC_8579</name>
</gene>
<name>A0AAV5VEX2_9BILA</name>
<feature type="compositionally biased region" description="Low complexity" evidence="1">
    <location>
        <begin position="25"/>
        <end position="35"/>
    </location>
</feature>
<dbReference type="AlphaFoldDB" id="A0AAV5VEX2"/>
<feature type="compositionally biased region" description="Low complexity" evidence="1">
    <location>
        <begin position="293"/>
        <end position="319"/>
    </location>
</feature>
<feature type="compositionally biased region" description="Pro residues" evidence="1">
    <location>
        <begin position="105"/>
        <end position="118"/>
    </location>
</feature>
<keyword evidence="3" id="KW-1185">Reference proteome</keyword>
<evidence type="ECO:0000313" key="2">
    <source>
        <dbReference type="EMBL" id="GMT17282.1"/>
    </source>
</evidence>
<reference evidence="2" key="1">
    <citation type="submission" date="2023-10" db="EMBL/GenBank/DDBJ databases">
        <title>Genome assembly of Pristionchus species.</title>
        <authorList>
            <person name="Yoshida K."/>
            <person name="Sommer R.J."/>
        </authorList>
    </citation>
    <scope>NUCLEOTIDE SEQUENCE</scope>
    <source>
        <strain evidence="2">RS5133</strain>
    </source>
</reference>
<feature type="compositionally biased region" description="Basic and acidic residues" evidence="1">
    <location>
        <begin position="359"/>
        <end position="384"/>
    </location>
</feature>
<proteinExistence type="predicted"/>
<evidence type="ECO:0000313" key="3">
    <source>
        <dbReference type="Proteomes" id="UP001432322"/>
    </source>
</evidence>
<feature type="compositionally biased region" description="Polar residues" evidence="1">
    <location>
        <begin position="330"/>
        <end position="347"/>
    </location>
</feature>
<dbReference type="Proteomes" id="UP001432322">
    <property type="component" value="Unassembled WGS sequence"/>
</dbReference>
<dbReference type="EMBL" id="BTSY01000003">
    <property type="protein sequence ID" value="GMT17282.1"/>
    <property type="molecule type" value="Genomic_DNA"/>
</dbReference>
<feature type="region of interest" description="Disordered" evidence="1">
    <location>
        <begin position="229"/>
        <end position="389"/>
    </location>
</feature>
<feature type="region of interest" description="Disordered" evidence="1">
    <location>
        <begin position="1"/>
        <end position="176"/>
    </location>
</feature>
<protein>
    <submittedName>
        <fullName evidence="2">Uncharacterized protein</fullName>
    </submittedName>
</protein>
<feature type="compositionally biased region" description="Low complexity" evidence="1">
    <location>
        <begin position="1"/>
        <end position="14"/>
    </location>
</feature>
<feature type="compositionally biased region" description="Low complexity" evidence="1">
    <location>
        <begin position="244"/>
        <end position="253"/>
    </location>
</feature>
<feature type="compositionally biased region" description="Basic and acidic residues" evidence="1">
    <location>
        <begin position="73"/>
        <end position="84"/>
    </location>
</feature>
<comment type="caution">
    <text evidence="2">The sequence shown here is derived from an EMBL/GenBank/DDBJ whole genome shotgun (WGS) entry which is preliminary data.</text>
</comment>
<feature type="compositionally biased region" description="Low complexity" evidence="1">
    <location>
        <begin position="53"/>
        <end position="72"/>
    </location>
</feature>
<accession>A0AAV5VEX2</accession>
<feature type="non-terminal residue" evidence="2">
    <location>
        <position position="438"/>
    </location>
</feature>
<sequence>KQQQLQQQPGLHQPAPSPQLGQPRTVLVTKSTSSVSGGGLKIEERTAIDDACSTISSAKSSSPSSGRSCGSDDSGRGSRVREENPYAALTADDYFAAHAPGARHPQPPRMKPPPPPQEDPYYLFRRALPAQPAPESHYGVYGRQTTLKEADYGKTSHYGTTGDYGRAGKTKPVKEENPYGIYEGFKRMVRRDNKYKDDEDPYAMYLRGEDEVKREPRMEQLKETIKSFNVAMFGGRRKERDKASGSTSSAGTGYVPGKETKYAGSSRRGADEEEDFAKSATAKRRPYWEEDAAASGTMSSTSSGASRASSGASAASAPAARPPPPDIQMRQKSPTKSTSSGRNTWGVSSGGGSPFARGGGERHSVSDFFGDRRSPRSAGKDGKEGGGTLMMFVSKRLGKGKKREQMQEEAPSEADSAYARQVAAMNKEALLNALIPVL</sequence>
<feature type="non-terminal residue" evidence="2">
    <location>
        <position position="1"/>
    </location>
</feature>
<organism evidence="2 3">
    <name type="scientific">Pristionchus fissidentatus</name>
    <dbReference type="NCBI Taxonomy" id="1538716"/>
    <lineage>
        <taxon>Eukaryota</taxon>
        <taxon>Metazoa</taxon>
        <taxon>Ecdysozoa</taxon>
        <taxon>Nematoda</taxon>
        <taxon>Chromadorea</taxon>
        <taxon>Rhabditida</taxon>
        <taxon>Rhabditina</taxon>
        <taxon>Diplogasteromorpha</taxon>
        <taxon>Diplogasteroidea</taxon>
        <taxon>Neodiplogasteridae</taxon>
        <taxon>Pristionchus</taxon>
    </lineage>
</organism>